<evidence type="ECO:0000313" key="2">
    <source>
        <dbReference type="Proteomes" id="UP001209570"/>
    </source>
</evidence>
<sequence length="110" mass="12480">MSLPERIAFDFKQALTLAKRLDKTLYSKEQDLNSCGIEALLEHQDVVAAYPTEKSKLDVIVAYLRRVHHFIYYAGVQCIDMGDIMHAHPALFARPAATPKDIEDEKHLIA</sequence>
<proteinExistence type="predicted"/>
<organism evidence="1 2">
    <name type="scientific">Pythium insidiosum</name>
    <name type="common">Pythiosis disease agent</name>
    <dbReference type="NCBI Taxonomy" id="114742"/>
    <lineage>
        <taxon>Eukaryota</taxon>
        <taxon>Sar</taxon>
        <taxon>Stramenopiles</taxon>
        <taxon>Oomycota</taxon>
        <taxon>Peronosporomycetes</taxon>
        <taxon>Pythiales</taxon>
        <taxon>Pythiaceae</taxon>
        <taxon>Pythium</taxon>
    </lineage>
</organism>
<accession>A0AAD5L4D4</accession>
<dbReference type="AlphaFoldDB" id="A0AAD5L4D4"/>
<evidence type="ECO:0000313" key="1">
    <source>
        <dbReference type="EMBL" id="KAJ0389030.1"/>
    </source>
</evidence>
<gene>
    <name evidence="1" type="ORF">P43SY_011999</name>
</gene>
<name>A0AAD5L4D4_PYTIN</name>
<reference evidence="1" key="1">
    <citation type="submission" date="2021-12" db="EMBL/GenBank/DDBJ databases">
        <title>Prjna785345.</title>
        <authorList>
            <person name="Rujirawat T."/>
            <person name="Krajaejun T."/>
        </authorList>
    </citation>
    <scope>NUCLEOTIDE SEQUENCE</scope>
    <source>
        <strain evidence="1">Pi057C3</strain>
    </source>
</reference>
<protein>
    <submittedName>
        <fullName evidence="1">Uncharacterized protein</fullName>
    </submittedName>
</protein>
<comment type="caution">
    <text evidence="1">The sequence shown here is derived from an EMBL/GenBank/DDBJ whole genome shotgun (WGS) entry which is preliminary data.</text>
</comment>
<dbReference type="EMBL" id="JAKCXM010005186">
    <property type="protein sequence ID" value="KAJ0389030.1"/>
    <property type="molecule type" value="Genomic_DNA"/>
</dbReference>
<dbReference type="Proteomes" id="UP001209570">
    <property type="component" value="Unassembled WGS sequence"/>
</dbReference>
<keyword evidence="2" id="KW-1185">Reference proteome</keyword>